<dbReference type="EMBL" id="BAAAQD010000001">
    <property type="protein sequence ID" value="GAA1502359.1"/>
    <property type="molecule type" value="Genomic_DNA"/>
</dbReference>
<sequence>MGQHVFVAQGLYRILVGACQVAKSRQQATIGADDIQESMRRRIPNFVPGRLAGAGPLADRPGGWAGFEVAATLRQARWEAFRSPGRRRPGDAIHWGDDVPAAIRRAIDLAPPARPAVGTGDLAAVLFTGYSALPGTGGIAWPKDDDRPLRPLTDYLLHWRYVTPDPQPQQKPPARWVSAYTSLTAGADVVLANLELEAIRQAVRLGRDRVTTADLVLAVAAFEDELAARRLRPVQAHRSLLTVRGLTSADAALAATTATDTDDPAVAGPARRRAWRTNPNNPPWSTAAAAAADQARTTAAAAGVPAGSAQLLSAALTVPDNAAGTLLRALHTDPSEVLRDAA</sequence>
<name>A0ABN1ZQZ1_9ACTN</name>
<dbReference type="RefSeq" id="WP_344500618.1">
    <property type="nucleotide sequence ID" value="NZ_BAAAQD010000001.1"/>
</dbReference>
<evidence type="ECO:0000256" key="1">
    <source>
        <dbReference type="SAM" id="MobiDB-lite"/>
    </source>
</evidence>
<feature type="compositionally biased region" description="Low complexity" evidence="1">
    <location>
        <begin position="260"/>
        <end position="269"/>
    </location>
</feature>
<evidence type="ECO:0000313" key="3">
    <source>
        <dbReference type="Proteomes" id="UP001501470"/>
    </source>
</evidence>
<accession>A0ABN1ZQZ1</accession>
<keyword evidence="3" id="KW-1185">Reference proteome</keyword>
<feature type="region of interest" description="Disordered" evidence="1">
    <location>
        <begin position="260"/>
        <end position="286"/>
    </location>
</feature>
<dbReference type="InterPro" id="IPR036628">
    <property type="entry name" value="Clp_N_dom_sf"/>
</dbReference>
<reference evidence="2 3" key="1">
    <citation type="journal article" date="2019" name="Int. J. Syst. Evol. Microbiol.">
        <title>The Global Catalogue of Microorganisms (GCM) 10K type strain sequencing project: providing services to taxonomists for standard genome sequencing and annotation.</title>
        <authorList>
            <consortium name="The Broad Institute Genomics Platform"/>
            <consortium name="The Broad Institute Genome Sequencing Center for Infectious Disease"/>
            <person name="Wu L."/>
            <person name="Ma J."/>
        </authorList>
    </citation>
    <scope>NUCLEOTIDE SEQUENCE [LARGE SCALE GENOMIC DNA]</scope>
    <source>
        <strain evidence="2 3">JCM 15933</strain>
    </source>
</reference>
<protein>
    <submittedName>
        <fullName evidence="2">Uncharacterized protein</fullName>
    </submittedName>
</protein>
<evidence type="ECO:0000313" key="2">
    <source>
        <dbReference type="EMBL" id="GAA1502359.1"/>
    </source>
</evidence>
<organism evidence="2 3">
    <name type="scientific">Dactylosporangium maewongense</name>
    <dbReference type="NCBI Taxonomy" id="634393"/>
    <lineage>
        <taxon>Bacteria</taxon>
        <taxon>Bacillati</taxon>
        <taxon>Actinomycetota</taxon>
        <taxon>Actinomycetes</taxon>
        <taxon>Micromonosporales</taxon>
        <taxon>Micromonosporaceae</taxon>
        <taxon>Dactylosporangium</taxon>
    </lineage>
</organism>
<comment type="caution">
    <text evidence="2">The sequence shown here is derived from an EMBL/GenBank/DDBJ whole genome shotgun (WGS) entry which is preliminary data.</text>
</comment>
<dbReference type="Proteomes" id="UP001501470">
    <property type="component" value="Unassembled WGS sequence"/>
</dbReference>
<dbReference type="Gene3D" id="1.10.1780.10">
    <property type="entry name" value="Clp, N-terminal domain"/>
    <property type="match status" value="1"/>
</dbReference>
<gene>
    <name evidence="2" type="ORF">GCM10009827_013710</name>
</gene>
<proteinExistence type="predicted"/>